<evidence type="ECO:0000256" key="2">
    <source>
        <dbReference type="ARBA" id="ARBA00010617"/>
    </source>
</evidence>
<evidence type="ECO:0000256" key="6">
    <source>
        <dbReference type="ARBA" id="ARBA00023004"/>
    </source>
</evidence>
<evidence type="ECO:0000256" key="3">
    <source>
        <dbReference type="ARBA" id="ARBA00022617"/>
    </source>
</evidence>
<dbReference type="GO" id="GO:0020037">
    <property type="term" value="F:heme binding"/>
    <property type="evidence" value="ECO:0007669"/>
    <property type="project" value="InterPro"/>
</dbReference>
<feature type="transmembrane region" description="Helical" evidence="10">
    <location>
        <begin position="6"/>
        <end position="24"/>
    </location>
</feature>
<gene>
    <name evidence="11" type="ORF">LIER_31346</name>
</gene>
<dbReference type="Gene3D" id="1.10.630.10">
    <property type="entry name" value="Cytochrome P450"/>
    <property type="match status" value="1"/>
</dbReference>
<keyword evidence="12" id="KW-1185">Reference proteome</keyword>
<evidence type="ECO:0000256" key="1">
    <source>
        <dbReference type="ARBA" id="ARBA00001971"/>
    </source>
</evidence>
<dbReference type="EMBL" id="BAABME010011612">
    <property type="protein sequence ID" value="GAA0184032.1"/>
    <property type="molecule type" value="Genomic_DNA"/>
</dbReference>
<feature type="binding site" description="axial binding residue" evidence="8">
    <location>
        <position position="453"/>
    </location>
    <ligand>
        <name>heme</name>
        <dbReference type="ChEBI" id="CHEBI:30413"/>
    </ligand>
    <ligandPart>
        <name>Fe</name>
        <dbReference type="ChEBI" id="CHEBI:18248"/>
    </ligandPart>
</feature>
<comment type="caution">
    <text evidence="11">The sequence shown here is derived from an EMBL/GenBank/DDBJ whole genome shotgun (WGS) entry which is preliminary data.</text>
</comment>
<evidence type="ECO:0000313" key="12">
    <source>
        <dbReference type="Proteomes" id="UP001454036"/>
    </source>
</evidence>
<dbReference type="PANTHER" id="PTHR47951">
    <property type="entry name" value="OS08G0547900 PROTEIN"/>
    <property type="match status" value="1"/>
</dbReference>
<dbReference type="FunFam" id="1.10.630.10:FF:000126">
    <property type="entry name" value="Predicted protein"/>
    <property type="match status" value="1"/>
</dbReference>
<keyword evidence="3 8" id="KW-0349">Heme</keyword>
<dbReference type="InterPro" id="IPR001128">
    <property type="entry name" value="Cyt_P450"/>
</dbReference>
<dbReference type="Pfam" id="PF00067">
    <property type="entry name" value="p450"/>
    <property type="match status" value="1"/>
</dbReference>
<organism evidence="11 12">
    <name type="scientific">Lithospermum erythrorhizon</name>
    <name type="common">Purple gromwell</name>
    <name type="synonym">Lithospermum officinale var. erythrorhizon</name>
    <dbReference type="NCBI Taxonomy" id="34254"/>
    <lineage>
        <taxon>Eukaryota</taxon>
        <taxon>Viridiplantae</taxon>
        <taxon>Streptophyta</taxon>
        <taxon>Embryophyta</taxon>
        <taxon>Tracheophyta</taxon>
        <taxon>Spermatophyta</taxon>
        <taxon>Magnoliopsida</taxon>
        <taxon>eudicotyledons</taxon>
        <taxon>Gunneridae</taxon>
        <taxon>Pentapetalae</taxon>
        <taxon>asterids</taxon>
        <taxon>lamiids</taxon>
        <taxon>Boraginales</taxon>
        <taxon>Boraginaceae</taxon>
        <taxon>Boraginoideae</taxon>
        <taxon>Lithospermeae</taxon>
        <taxon>Lithospermum</taxon>
    </lineage>
</organism>
<dbReference type="Proteomes" id="UP001454036">
    <property type="component" value="Unassembled WGS sequence"/>
</dbReference>
<dbReference type="InterPro" id="IPR017972">
    <property type="entry name" value="Cyt_P450_CS"/>
</dbReference>
<keyword evidence="6 8" id="KW-0408">Iron</keyword>
<keyword evidence="4 8" id="KW-0479">Metal-binding</keyword>
<dbReference type="InterPro" id="IPR002401">
    <property type="entry name" value="Cyt_P450_E_grp-I"/>
</dbReference>
<name>A0AAV3RUG5_LITER</name>
<evidence type="ECO:0000313" key="11">
    <source>
        <dbReference type="EMBL" id="GAA0184032.1"/>
    </source>
</evidence>
<evidence type="ECO:0000256" key="5">
    <source>
        <dbReference type="ARBA" id="ARBA00023002"/>
    </source>
</evidence>
<dbReference type="AlphaFoldDB" id="A0AAV3RUG5"/>
<evidence type="ECO:0000256" key="9">
    <source>
        <dbReference type="RuleBase" id="RU000461"/>
    </source>
</evidence>
<dbReference type="PRINTS" id="PR00385">
    <property type="entry name" value="P450"/>
</dbReference>
<comment type="cofactor">
    <cofactor evidence="1 8">
        <name>heme</name>
        <dbReference type="ChEBI" id="CHEBI:30413"/>
    </cofactor>
</comment>
<proteinExistence type="inferred from homology"/>
<dbReference type="GO" id="GO:0016705">
    <property type="term" value="F:oxidoreductase activity, acting on paired donors, with incorporation or reduction of molecular oxygen"/>
    <property type="evidence" value="ECO:0007669"/>
    <property type="project" value="InterPro"/>
</dbReference>
<keyword evidence="7 9" id="KW-0503">Monooxygenase</keyword>
<evidence type="ECO:0000256" key="7">
    <source>
        <dbReference type="ARBA" id="ARBA00023033"/>
    </source>
</evidence>
<dbReference type="GO" id="GO:0005506">
    <property type="term" value="F:iron ion binding"/>
    <property type="evidence" value="ECO:0007669"/>
    <property type="project" value="InterPro"/>
</dbReference>
<reference evidence="11 12" key="1">
    <citation type="submission" date="2024-01" db="EMBL/GenBank/DDBJ databases">
        <title>The complete chloroplast genome sequence of Lithospermum erythrorhizon: insights into the phylogenetic relationship among Boraginaceae species and the maternal lineages of purple gromwells.</title>
        <authorList>
            <person name="Okada T."/>
            <person name="Watanabe K."/>
        </authorList>
    </citation>
    <scope>NUCLEOTIDE SEQUENCE [LARGE SCALE GENOMIC DNA]</scope>
</reference>
<evidence type="ECO:0000256" key="10">
    <source>
        <dbReference type="SAM" id="Phobius"/>
    </source>
</evidence>
<evidence type="ECO:0000256" key="8">
    <source>
        <dbReference type="PIRSR" id="PIRSR602401-1"/>
    </source>
</evidence>
<dbReference type="PROSITE" id="PS00086">
    <property type="entry name" value="CYTOCHROME_P450"/>
    <property type="match status" value="1"/>
</dbReference>
<keyword evidence="10" id="KW-0472">Membrane</keyword>
<keyword evidence="10" id="KW-1133">Transmembrane helix</keyword>
<protein>
    <recommendedName>
        <fullName evidence="13">Cytochrome P450</fullName>
    </recommendedName>
</protein>
<keyword evidence="10" id="KW-0812">Transmembrane</keyword>
<accession>A0AAV3RUG5</accession>
<evidence type="ECO:0000256" key="4">
    <source>
        <dbReference type="ARBA" id="ARBA00022723"/>
    </source>
</evidence>
<dbReference type="GO" id="GO:0004497">
    <property type="term" value="F:monooxygenase activity"/>
    <property type="evidence" value="ECO:0007669"/>
    <property type="project" value="UniProtKB-KW"/>
</dbReference>
<dbReference type="InterPro" id="IPR036396">
    <property type="entry name" value="Cyt_P450_sf"/>
</dbReference>
<evidence type="ECO:0008006" key="13">
    <source>
        <dbReference type="Google" id="ProtNLM"/>
    </source>
</evidence>
<dbReference type="SUPFAM" id="SSF48264">
    <property type="entry name" value="Cytochrome P450"/>
    <property type="match status" value="1"/>
</dbReference>
<comment type="similarity">
    <text evidence="2 9">Belongs to the cytochrome P450 family.</text>
</comment>
<keyword evidence="5 9" id="KW-0560">Oxidoreductase</keyword>
<sequence length="515" mass="57813">MVEAQILVVGVITASIVILSILWFKSKKLDQPPLPPGPRGLPILGYLPFLSSNNLHHDFTKLATKFGPIYRLWLGSKLCVVISSPALAKEVVRDHDKVMANRDVPIAVRVLYPGGLDIAWAPYGSNWRTMRKVFVKDMLSNNNLEAAHVHLKNEVKKSIRFVYSKIGTPINIGELAYTIGLNVIMTMVWGGTLDEELRGTAEEGFRNLSPQVMDLLGKPNISDLFSLPDFLDLQGISKQMKNVGKQLHGLLDLVIDQRMKMMSNGRVEYKSKDDQNTKDFLQILLELKERNDGGAKINISQIKAMIIDMFLGGIDTTATTLEWVMAEILANPNVKERVTQELNDVIGMDTNVEDIHLNRLNYLEAVLKESSRMHPPLPVLVPRSPTQSCIVGGYTIPKDTRVLINVQSIHRDPQAWQNPSKFDPERFLDENGKCDFDGANFQYLPFGSGRRICAGLPLAKTTLMYVLPSLLQSFDWMIPNGEEVDLEDKFGIVVKKKVPLFACPSPRLHNSKLYE</sequence>
<dbReference type="PANTHER" id="PTHR47951:SF7">
    <property type="entry name" value="FLAVONOID 3',5'-HYDROXYLASE-LIKE ISOFORM X1"/>
    <property type="match status" value="1"/>
</dbReference>
<dbReference type="PRINTS" id="PR00463">
    <property type="entry name" value="EP450I"/>
</dbReference>